<dbReference type="Proteomes" id="UP000435112">
    <property type="component" value="Unassembled WGS sequence"/>
</dbReference>
<proteinExistence type="predicted"/>
<dbReference type="EMBL" id="QXFU01000132">
    <property type="protein sequence ID" value="KAE9043026.1"/>
    <property type="molecule type" value="Genomic_DNA"/>
</dbReference>
<feature type="chain" id="PRO_5036165351" description="RxLR effector protein" evidence="2">
    <location>
        <begin position="29"/>
        <end position="59"/>
    </location>
</feature>
<evidence type="ECO:0000256" key="2">
    <source>
        <dbReference type="SAM" id="SignalP"/>
    </source>
</evidence>
<dbReference type="AlphaFoldDB" id="A0A6A3NL56"/>
<protein>
    <recommendedName>
        <fullName evidence="7">RxLR effector protein</fullName>
    </recommendedName>
</protein>
<dbReference type="EMBL" id="QXFT01000127">
    <property type="protein sequence ID" value="KAE9353986.1"/>
    <property type="molecule type" value="Genomic_DNA"/>
</dbReference>
<evidence type="ECO:0008006" key="7">
    <source>
        <dbReference type="Google" id="ProtNLM"/>
    </source>
</evidence>
<feature type="signal peptide" evidence="2">
    <location>
        <begin position="1"/>
        <end position="28"/>
    </location>
</feature>
<keyword evidence="5" id="KW-1185">Reference proteome</keyword>
<evidence type="ECO:0000313" key="5">
    <source>
        <dbReference type="Proteomes" id="UP000434957"/>
    </source>
</evidence>
<keyword evidence="2" id="KW-0732">Signal</keyword>
<feature type="compositionally biased region" description="Polar residues" evidence="1">
    <location>
        <begin position="37"/>
        <end position="51"/>
    </location>
</feature>
<sequence length="59" mass="6427">MMTCQHTLAVCYLCLLISVKDLPTYVNGEGPLHHQSWRSTDQSLRSPSPTVGSRILGAG</sequence>
<reference evidence="3 6" key="1">
    <citation type="submission" date="2018-09" db="EMBL/GenBank/DDBJ databases">
        <title>Genomic investigation of the strawberry pathogen Phytophthora fragariae indicates pathogenicity is determined by transcriptional variation in three key races.</title>
        <authorList>
            <person name="Adams T.M."/>
            <person name="Armitage A.D."/>
            <person name="Sobczyk M.K."/>
            <person name="Bates H.J."/>
            <person name="Dunwell J.M."/>
            <person name="Nellist C.F."/>
            <person name="Harrison R.J."/>
        </authorList>
    </citation>
    <scope>NUCLEOTIDE SEQUENCE [LARGE SCALE GENOMIC DNA]</scope>
    <source>
        <strain evidence="3 6">SCRP324</strain>
        <strain evidence="4 5">SCRP333</strain>
    </source>
</reference>
<feature type="region of interest" description="Disordered" evidence="1">
    <location>
        <begin position="35"/>
        <end position="59"/>
    </location>
</feature>
<organism evidence="3 6">
    <name type="scientific">Phytophthora rubi</name>
    <dbReference type="NCBI Taxonomy" id="129364"/>
    <lineage>
        <taxon>Eukaryota</taxon>
        <taxon>Sar</taxon>
        <taxon>Stramenopiles</taxon>
        <taxon>Oomycota</taxon>
        <taxon>Peronosporomycetes</taxon>
        <taxon>Peronosporales</taxon>
        <taxon>Peronosporaceae</taxon>
        <taxon>Phytophthora</taxon>
    </lineage>
</organism>
<name>A0A6A3NL56_9STRA</name>
<evidence type="ECO:0000256" key="1">
    <source>
        <dbReference type="SAM" id="MobiDB-lite"/>
    </source>
</evidence>
<dbReference type="Proteomes" id="UP000434957">
    <property type="component" value="Unassembled WGS sequence"/>
</dbReference>
<evidence type="ECO:0000313" key="3">
    <source>
        <dbReference type="EMBL" id="KAE9043026.1"/>
    </source>
</evidence>
<evidence type="ECO:0000313" key="6">
    <source>
        <dbReference type="Proteomes" id="UP000435112"/>
    </source>
</evidence>
<comment type="caution">
    <text evidence="3">The sequence shown here is derived from an EMBL/GenBank/DDBJ whole genome shotgun (WGS) entry which is preliminary data.</text>
</comment>
<evidence type="ECO:0000313" key="4">
    <source>
        <dbReference type="EMBL" id="KAE9353986.1"/>
    </source>
</evidence>
<gene>
    <name evidence="3" type="ORF">PR002_g3570</name>
    <name evidence="4" type="ORF">PR003_g3584</name>
</gene>
<accession>A0A6A3NL56</accession>